<dbReference type="RefSeq" id="WP_119838058.1">
    <property type="nucleotide sequence ID" value="NZ_CP060436.1"/>
</dbReference>
<dbReference type="KEGG" id="palw:PSAL_034910"/>
<dbReference type="EMBL" id="CP060436">
    <property type="protein sequence ID" value="QPM92227.1"/>
    <property type="molecule type" value="Genomic_DNA"/>
</dbReference>
<dbReference type="GO" id="GO:0016639">
    <property type="term" value="F:oxidoreductase activity, acting on the CH-NH2 group of donors, NAD or NADP as acceptor"/>
    <property type="evidence" value="ECO:0007669"/>
    <property type="project" value="UniProtKB-UniRule"/>
</dbReference>
<dbReference type="GO" id="GO:0050661">
    <property type="term" value="F:NADP binding"/>
    <property type="evidence" value="ECO:0007669"/>
    <property type="project" value="UniProtKB-UniRule"/>
</dbReference>
<keyword evidence="3 6" id="KW-0521">NADP</keyword>
<keyword evidence="10" id="KW-1185">Reference proteome</keyword>
<comment type="similarity">
    <text evidence="1 6">Belongs to the L-aspartate dehydrogenase family.</text>
</comment>
<evidence type="ECO:0000256" key="4">
    <source>
        <dbReference type="ARBA" id="ARBA00023002"/>
    </source>
</evidence>
<dbReference type="SUPFAM" id="SSF51735">
    <property type="entry name" value="NAD(P)-binding Rossmann-fold domains"/>
    <property type="match status" value="1"/>
</dbReference>
<dbReference type="InterPro" id="IPR011182">
    <property type="entry name" value="L-Asp_DH"/>
</dbReference>
<proteinExistence type="inferred from homology"/>
<feature type="domain" description="Aspartate dehydrogenase" evidence="7">
    <location>
        <begin position="167"/>
        <end position="253"/>
    </location>
</feature>
<dbReference type="PIRSF" id="PIRSF005227">
    <property type="entry name" value="Asp_dh_NAD_syn"/>
    <property type="match status" value="1"/>
</dbReference>
<keyword evidence="4 6" id="KW-0560">Oxidoreductase</keyword>
<dbReference type="InterPro" id="IPR020626">
    <property type="entry name" value="Asp_DH_prok"/>
</dbReference>
<dbReference type="Gene3D" id="3.30.360.10">
    <property type="entry name" value="Dihydrodipicolinate Reductase, domain 2"/>
    <property type="match status" value="1"/>
</dbReference>
<dbReference type="OrthoDB" id="8456681at2"/>
<dbReference type="GO" id="GO:0051287">
    <property type="term" value="F:NAD binding"/>
    <property type="evidence" value="ECO:0007669"/>
    <property type="project" value="UniProtKB-UniRule"/>
</dbReference>
<keyword evidence="5 6" id="KW-0520">NAD</keyword>
<dbReference type="Gene3D" id="3.40.50.720">
    <property type="entry name" value="NAD(P)-binding Rossmann-like Domain"/>
    <property type="match status" value="1"/>
</dbReference>
<dbReference type="GO" id="GO:0009435">
    <property type="term" value="P:NAD+ biosynthetic process"/>
    <property type="evidence" value="ECO:0007669"/>
    <property type="project" value="UniProtKB-UniRule"/>
</dbReference>
<protein>
    <recommendedName>
        <fullName evidence="6">L-aspartate dehydrogenase</fullName>
        <ecNumber evidence="6">1.4.1.21</ecNumber>
    </recommendedName>
</protein>
<evidence type="ECO:0000256" key="6">
    <source>
        <dbReference type="HAMAP-Rule" id="MF_01265"/>
    </source>
</evidence>
<dbReference type="InterPro" id="IPR005106">
    <property type="entry name" value="Asp/hSer_DH_NAD-bd"/>
</dbReference>
<evidence type="ECO:0000313" key="9">
    <source>
        <dbReference type="EMBL" id="QPM92227.1"/>
    </source>
</evidence>
<accession>A0A418SJZ2</accession>
<comment type="pathway">
    <text evidence="6">Cofactor biosynthesis; NAD(+) biosynthesis; iminoaspartate from L-aspartate (dehydrogenase route): step 1/1.</text>
</comment>
<dbReference type="AlphaFoldDB" id="A0A418SJZ2"/>
<dbReference type="Pfam" id="PF03447">
    <property type="entry name" value="NAD_binding_3"/>
    <property type="match status" value="1"/>
</dbReference>
<dbReference type="HAMAP" id="MF_01265">
    <property type="entry name" value="NadX"/>
    <property type="match status" value="1"/>
</dbReference>
<feature type="domain" description="Aspartate/homoserine dehydrogenase NAD-binding" evidence="8">
    <location>
        <begin position="7"/>
        <end position="117"/>
    </location>
</feature>
<comment type="function">
    <text evidence="6">Specifically catalyzes the NAD or NADP-dependent dehydrogenation of L-aspartate to iminoaspartate.</text>
</comment>
<feature type="binding site" evidence="6">
    <location>
        <position position="189"/>
    </location>
    <ligand>
        <name>NAD(+)</name>
        <dbReference type="ChEBI" id="CHEBI:57540"/>
    </ligand>
</feature>
<evidence type="ECO:0000259" key="8">
    <source>
        <dbReference type="Pfam" id="PF03447"/>
    </source>
</evidence>
<dbReference type="SUPFAM" id="SSF55347">
    <property type="entry name" value="Glyceraldehyde-3-phosphate dehydrogenase-like, C-terminal domain"/>
    <property type="match status" value="1"/>
</dbReference>
<comment type="miscellaneous">
    <text evidence="6">The iminoaspartate product is unstable in aqueous solution and can decompose to oxaloacetate and ammonia.</text>
</comment>
<evidence type="ECO:0000256" key="1">
    <source>
        <dbReference type="ARBA" id="ARBA00008331"/>
    </source>
</evidence>
<dbReference type="Proteomes" id="UP000283786">
    <property type="component" value="Chromosome"/>
</dbReference>
<gene>
    <name evidence="6 9" type="primary">nadX</name>
    <name evidence="9" type="ORF">PSAL_034910</name>
</gene>
<evidence type="ECO:0000256" key="2">
    <source>
        <dbReference type="ARBA" id="ARBA00022642"/>
    </source>
</evidence>
<evidence type="ECO:0000313" key="10">
    <source>
        <dbReference type="Proteomes" id="UP000283786"/>
    </source>
</evidence>
<evidence type="ECO:0000256" key="5">
    <source>
        <dbReference type="ARBA" id="ARBA00023027"/>
    </source>
</evidence>
<dbReference type="PANTHER" id="PTHR31873:SF6">
    <property type="entry name" value="ASPARTATE DEHYDROGENASE DOMAIN-CONTAINING PROTEIN"/>
    <property type="match status" value="1"/>
</dbReference>
<dbReference type="InterPro" id="IPR002811">
    <property type="entry name" value="Asp_DH"/>
</dbReference>
<dbReference type="GO" id="GO:0033735">
    <property type="term" value="F:aspartate dehydrogenase [NAD(P)+] activity"/>
    <property type="evidence" value="ECO:0007669"/>
    <property type="project" value="UniProtKB-EC"/>
</dbReference>
<feature type="binding site" evidence="6">
    <location>
        <position position="123"/>
    </location>
    <ligand>
        <name>NAD(+)</name>
        <dbReference type="ChEBI" id="CHEBI:57540"/>
    </ligand>
</feature>
<dbReference type="NCBIfam" id="NF009827">
    <property type="entry name" value="PRK13303.1-2"/>
    <property type="match status" value="1"/>
</dbReference>
<dbReference type="InterPro" id="IPR036291">
    <property type="entry name" value="NAD(P)-bd_dom_sf"/>
</dbReference>
<name>A0A418SJZ2_9RHOB</name>
<comment type="catalytic activity">
    <reaction evidence="6">
        <text>L-aspartate + NAD(+) + H2O = oxaloacetate + NH4(+) + NADH + H(+)</text>
        <dbReference type="Rhea" id="RHEA:11788"/>
        <dbReference type="ChEBI" id="CHEBI:15377"/>
        <dbReference type="ChEBI" id="CHEBI:15378"/>
        <dbReference type="ChEBI" id="CHEBI:16452"/>
        <dbReference type="ChEBI" id="CHEBI:28938"/>
        <dbReference type="ChEBI" id="CHEBI:29991"/>
        <dbReference type="ChEBI" id="CHEBI:57540"/>
        <dbReference type="ChEBI" id="CHEBI:57945"/>
        <dbReference type="EC" id="1.4.1.21"/>
    </reaction>
</comment>
<reference evidence="9 10" key="1">
    <citation type="submission" date="2020-08" db="EMBL/GenBank/DDBJ databases">
        <title>Genome sequence of Rhodobacteraceae bacterium Lw-13e.</title>
        <authorList>
            <person name="Poehlein A."/>
            <person name="Wolter L."/>
            <person name="Daniel R."/>
            <person name="Brinkhoff T."/>
        </authorList>
    </citation>
    <scope>NUCLEOTIDE SEQUENCE [LARGE SCALE GENOMIC DNA]</scope>
    <source>
        <strain evidence="9 10">Lw-13e</strain>
    </source>
</reference>
<comment type="catalytic activity">
    <reaction evidence="6">
        <text>L-aspartate + NADP(+) + H2O = oxaloacetate + NH4(+) + NADPH + H(+)</text>
        <dbReference type="Rhea" id="RHEA:11784"/>
        <dbReference type="ChEBI" id="CHEBI:15377"/>
        <dbReference type="ChEBI" id="CHEBI:15378"/>
        <dbReference type="ChEBI" id="CHEBI:16452"/>
        <dbReference type="ChEBI" id="CHEBI:28938"/>
        <dbReference type="ChEBI" id="CHEBI:29991"/>
        <dbReference type="ChEBI" id="CHEBI:57783"/>
        <dbReference type="ChEBI" id="CHEBI:58349"/>
        <dbReference type="EC" id="1.4.1.21"/>
    </reaction>
</comment>
<organism evidence="9 10">
    <name type="scientific">Pseudooceanicola algae</name>
    <dbReference type="NCBI Taxonomy" id="1537215"/>
    <lineage>
        <taxon>Bacteria</taxon>
        <taxon>Pseudomonadati</taxon>
        <taxon>Pseudomonadota</taxon>
        <taxon>Alphaproteobacteria</taxon>
        <taxon>Rhodobacterales</taxon>
        <taxon>Paracoccaceae</taxon>
        <taxon>Pseudooceanicola</taxon>
    </lineage>
</organism>
<dbReference type="EC" id="1.4.1.21" evidence="6"/>
<dbReference type="PANTHER" id="PTHR31873">
    <property type="entry name" value="L-ASPARTATE DEHYDROGENASE-RELATED"/>
    <property type="match status" value="1"/>
</dbReference>
<dbReference type="Pfam" id="PF01958">
    <property type="entry name" value="Asp_DH_C"/>
    <property type="match status" value="1"/>
</dbReference>
<evidence type="ECO:0000259" key="7">
    <source>
        <dbReference type="Pfam" id="PF01958"/>
    </source>
</evidence>
<feature type="active site" evidence="6">
    <location>
        <position position="219"/>
    </location>
</feature>
<keyword evidence="2 6" id="KW-0662">Pyridine nucleotide biosynthesis</keyword>
<sequence>MHLGLIGYGNIAATLLKILDAQGQLPARVSVLARPGRAEAARAAFAFPVEIFEEVADFLAARPDYVVEAATHAAVKGPVLETLRAGVPVLVVSIGALADADTEAAIREAATAGKTQAHLSNGAVGGIDMLAAARLSGIDSVAYTSRKPPQAWAGTPADGLLDLAALTEATTFYEGTARQAATDYPKNANVAATIALAGAGWQATTVRMVADPSVSANIHEFTVRSGALDFTVTLEGKPSPDNPKTSVSTVYALARAVLNQTSPLTL</sequence>
<evidence type="ECO:0000256" key="3">
    <source>
        <dbReference type="ARBA" id="ARBA00022857"/>
    </source>
</evidence>
<dbReference type="UniPathway" id="UPA00253">
    <property type="reaction ID" value="UER00456"/>
</dbReference>
<dbReference type="NCBIfam" id="NF009828">
    <property type="entry name" value="PRK13303.1-3"/>
    <property type="match status" value="1"/>
</dbReference>